<dbReference type="CDD" id="cd06257">
    <property type="entry name" value="DnaJ"/>
    <property type="match status" value="1"/>
</dbReference>
<feature type="region of interest" description="Disordered" evidence="2">
    <location>
        <begin position="11"/>
        <end position="41"/>
    </location>
</feature>
<dbReference type="Pfam" id="PF00226">
    <property type="entry name" value="DnaJ"/>
    <property type="match status" value="1"/>
</dbReference>
<keyword evidence="1" id="KW-0143">Chaperone</keyword>
<sequence>MNLNSPLFDRIRVRPAAEETTRRDEPACEHPGCTGLGLHRAPKGRGQEGQYFRFCLEHVRAYNQSYNYFSGMSEDAVAAYQKDSVIGHRPTWKMGVNGAARMRSAAYAKAEDEAEVVDPFDFFAGAREAQGTTRRTEPARRLSAPAAQALDTLGLDETADAPAIKARYKQLVKRFHPDANGGDRSFEARLQEIIRAYNTLKTVGLC</sequence>
<dbReference type="PRINTS" id="PR00625">
    <property type="entry name" value="JDOMAIN"/>
</dbReference>
<reference evidence="4 5" key="1">
    <citation type="submission" date="2020-08" db="EMBL/GenBank/DDBJ databases">
        <title>Genomic Encyclopedia of Type Strains, Phase IV (KMG-IV): sequencing the most valuable type-strain genomes for metagenomic binning, comparative biology and taxonomic classification.</title>
        <authorList>
            <person name="Goeker M."/>
        </authorList>
    </citation>
    <scope>NUCLEOTIDE SEQUENCE [LARGE SCALE GENOMIC DNA]</scope>
    <source>
        <strain evidence="4 5">DSM 103737</strain>
    </source>
</reference>
<evidence type="ECO:0000256" key="2">
    <source>
        <dbReference type="SAM" id="MobiDB-lite"/>
    </source>
</evidence>
<comment type="caution">
    <text evidence="4">The sequence shown here is derived from an EMBL/GenBank/DDBJ whole genome shotgun (WGS) entry which is preliminary data.</text>
</comment>
<evidence type="ECO:0000259" key="3">
    <source>
        <dbReference type="PROSITE" id="PS50076"/>
    </source>
</evidence>
<dbReference type="PROSITE" id="PS50076">
    <property type="entry name" value="DNAJ_2"/>
    <property type="match status" value="1"/>
</dbReference>
<keyword evidence="4" id="KW-0238">DNA-binding</keyword>
<dbReference type="InterPro" id="IPR036869">
    <property type="entry name" value="J_dom_sf"/>
</dbReference>
<accession>A0A840C123</accession>
<evidence type="ECO:0000313" key="4">
    <source>
        <dbReference type="EMBL" id="MBB4019214.1"/>
    </source>
</evidence>
<dbReference type="Gene3D" id="1.10.287.110">
    <property type="entry name" value="DnaJ domain"/>
    <property type="match status" value="1"/>
</dbReference>
<dbReference type="SUPFAM" id="SSF46565">
    <property type="entry name" value="Chaperone J-domain"/>
    <property type="match status" value="1"/>
</dbReference>
<dbReference type="InterPro" id="IPR051938">
    <property type="entry name" value="Apopto_cytoskel_mod"/>
</dbReference>
<organism evidence="4 5">
    <name type="scientific">Chelatococcus caeni</name>
    <dbReference type="NCBI Taxonomy" id="1348468"/>
    <lineage>
        <taxon>Bacteria</taxon>
        <taxon>Pseudomonadati</taxon>
        <taxon>Pseudomonadota</taxon>
        <taxon>Alphaproteobacteria</taxon>
        <taxon>Hyphomicrobiales</taxon>
        <taxon>Chelatococcaceae</taxon>
        <taxon>Chelatococcus</taxon>
    </lineage>
</organism>
<dbReference type="EMBL" id="JACIEN010000006">
    <property type="protein sequence ID" value="MBB4019214.1"/>
    <property type="molecule type" value="Genomic_DNA"/>
</dbReference>
<dbReference type="SMART" id="SM00271">
    <property type="entry name" value="DnaJ"/>
    <property type="match status" value="1"/>
</dbReference>
<dbReference type="PANTHER" id="PTHR44145">
    <property type="entry name" value="DNAJ HOMOLOG SUBFAMILY A MEMBER 3, MITOCHONDRIAL"/>
    <property type="match status" value="1"/>
</dbReference>
<feature type="compositionally biased region" description="Basic and acidic residues" evidence="2">
    <location>
        <begin position="11"/>
        <end position="28"/>
    </location>
</feature>
<dbReference type="Proteomes" id="UP000577362">
    <property type="component" value="Unassembled WGS sequence"/>
</dbReference>
<evidence type="ECO:0000313" key="5">
    <source>
        <dbReference type="Proteomes" id="UP000577362"/>
    </source>
</evidence>
<protein>
    <submittedName>
        <fullName evidence="4">Curved DNA-binding protein CbpA</fullName>
    </submittedName>
</protein>
<dbReference type="RefSeq" id="WP_019403768.1">
    <property type="nucleotide sequence ID" value="NZ_JACIEN010000006.1"/>
</dbReference>
<gene>
    <name evidence="4" type="ORF">GGR16_004261</name>
</gene>
<proteinExistence type="predicted"/>
<evidence type="ECO:0000256" key="1">
    <source>
        <dbReference type="ARBA" id="ARBA00023186"/>
    </source>
</evidence>
<name>A0A840C123_9HYPH</name>
<dbReference type="PANTHER" id="PTHR44145:SF3">
    <property type="entry name" value="DNAJ HOMOLOG SUBFAMILY A MEMBER 3, MITOCHONDRIAL"/>
    <property type="match status" value="1"/>
</dbReference>
<dbReference type="GO" id="GO:0003677">
    <property type="term" value="F:DNA binding"/>
    <property type="evidence" value="ECO:0007669"/>
    <property type="project" value="UniProtKB-KW"/>
</dbReference>
<dbReference type="AlphaFoldDB" id="A0A840C123"/>
<dbReference type="InterPro" id="IPR001623">
    <property type="entry name" value="DnaJ_domain"/>
</dbReference>
<feature type="domain" description="J" evidence="3">
    <location>
        <begin position="148"/>
        <end position="205"/>
    </location>
</feature>
<keyword evidence="5" id="KW-1185">Reference proteome</keyword>